<protein>
    <recommendedName>
        <fullName evidence="3">Extradiol ring-cleavage dioxygenase LigAB LigA subunit domain-containing protein</fullName>
    </recommendedName>
</protein>
<keyword evidence="2" id="KW-1185">Reference proteome</keyword>
<accession>A0ABX0KWK1</accession>
<name>A0ABX0KWK1_9NEIS</name>
<proteinExistence type="predicted"/>
<evidence type="ECO:0000313" key="1">
    <source>
        <dbReference type="EMBL" id="NHQ86857.1"/>
    </source>
</evidence>
<sequence length="99" mass="11354">MNEITSVSLRHEKIRKNLNYRILMQIRDEMIRDPALAMAEYGIHPADVDLLRDGDVENLKAIADRMTSPIFKLKPISALQQGYGVNMVVFHEMRDAENA</sequence>
<evidence type="ECO:0008006" key="3">
    <source>
        <dbReference type="Google" id="ProtNLM"/>
    </source>
</evidence>
<reference evidence="1 2" key="1">
    <citation type="submission" date="2020-03" db="EMBL/GenBank/DDBJ databases">
        <title>Draft genome sequence of environmentally isolated violet-colored cultures.</title>
        <authorList>
            <person name="Wilson H.S."/>
        </authorList>
    </citation>
    <scope>NUCLEOTIDE SEQUENCE [LARGE SCALE GENOMIC DNA]</scope>
    <source>
        <strain evidence="1 2">HSC-16F04</strain>
    </source>
</reference>
<organism evidence="1 2">
    <name type="scientific">Iodobacter violaceini</name>
    <dbReference type="NCBI Taxonomy" id="3044271"/>
    <lineage>
        <taxon>Bacteria</taxon>
        <taxon>Pseudomonadati</taxon>
        <taxon>Pseudomonadota</taxon>
        <taxon>Betaproteobacteria</taxon>
        <taxon>Neisseriales</taxon>
        <taxon>Chitinibacteraceae</taxon>
        <taxon>Iodobacter</taxon>
    </lineage>
</organism>
<dbReference type="Proteomes" id="UP000712570">
    <property type="component" value="Unassembled WGS sequence"/>
</dbReference>
<dbReference type="EMBL" id="JAAOLX010000005">
    <property type="protein sequence ID" value="NHQ86857.1"/>
    <property type="molecule type" value="Genomic_DNA"/>
</dbReference>
<gene>
    <name evidence="1" type="ORF">HA050_12080</name>
</gene>
<evidence type="ECO:0000313" key="2">
    <source>
        <dbReference type="Proteomes" id="UP000712570"/>
    </source>
</evidence>
<dbReference type="RefSeq" id="WP_166826357.1">
    <property type="nucleotide sequence ID" value="NZ_JAAOLX010000005.1"/>
</dbReference>
<comment type="caution">
    <text evidence="1">The sequence shown here is derived from an EMBL/GenBank/DDBJ whole genome shotgun (WGS) entry which is preliminary data.</text>
</comment>